<dbReference type="AlphaFoldDB" id="A0A7M3A376"/>
<dbReference type="RefSeq" id="WP_009313764.1">
    <property type="nucleotide sequence ID" value="NZ_CAADOK010000312.1"/>
</dbReference>
<dbReference type="CDD" id="cd03808">
    <property type="entry name" value="GT4_CapM-like"/>
    <property type="match status" value="1"/>
</dbReference>
<dbReference type="SUPFAM" id="SSF53756">
    <property type="entry name" value="UDP-Glycosyltransferase/glycogen phosphorylase"/>
    <property type="match status" value="1"/>
</dbReference>
<feature type="domain" description="Glycosyl transferase family 1" evidence="1">
    <location>
        <begin position="203"/>
        <end position="362"/>
    </location>
</feature>
<dbReference type="GO" id="GO:0016757">
    <property type="term" value="F:glycosyltransferase activity"/>
    <property type="evidence" value="ECO:0007669"/>
    <property type="project" value="InterPro"/>
</dbReference>
<name>A0A7M3A376_PSEAI</name>
<keyword evidence="3" id="KW-0808">Transferase</keyword>
<gene>
    <name evidence="3" type="ORF">IPC1295_03640</name>
</gene>
<dbReference type="PANTHER" id="PTHR12526">
    <property type="entry name" value="GLYCOSYLTRANSFERASE"/>
    <property type="match status" value="1"/>
</dbReference>
<evidence type="ECO:0000259" key="2">
    <source>
        <dbReference type="Pfam" id="PF13579"/>
    </source>
</evidence>
<dbReference type="Pfam" id="PF13579">
    <property type="entry name" value="Glyco_trans_4_4"/>
    <property type="match status" value="1"/>
</dbReference>
<dbReference type="EMBL" id="NSNE01000001">
    <property type="protein sequence ID" value="RPM23601.1"/>
    <property type="molecule type" value="Genomic_DNA"/>
</dbReference>
<evidence type="ECO:0000313" key="4">
    <source>
        <dbReference type="Proteomes" id="UP000284767"/>
    </source>
</evidence>
<dbReference type="GO" id="GO:1901135">
    <property type="term" value="P:carbohydrate derivative metabolic process"/>
    <property type="evidence" value="ECO:0007669"/>
    <property type="project" value="UniProtKB-ARBA"/>
</dbReference>
<reference evidence="3 4" key="1">
    <citation type="submission" date="2017-08" db="EMBL/GenBank/DDBJ databases">
        <authorList>
            <person name="Feschi L."/>
            <person name="Jeukens J."/>
            <person name="Emond-Rheault J.-G."/>
            <person name="Kukavica-Ibrulj I."/>
            <person name="Boyle B."/>
            <person name="Levesque R.C."/>
        </authorList>
    </citation>
    <scope>NUCLEOTIDE SEQUENCE [LARGE SCALE GENOMIC DNA]</scope>
    <source>
        <strain evidence="3 4">PA-W36</strain>
    </source>
</reference>
<evidence type="ECO:0000259" key="1">
    <source>
        <dbReference type="Pfam" id="PF00534"/>
    </source>
</evidence>
<organism evidence="3 4">
    <name type="scientific">Pseudomonas aeruginosa</name>
    <dbReference type="NCBI Taxonomy" id="287"/>
    <lineage>
        <taxon>Bacteria</taxon>
        <taxon>Pseudomonadati</taxon>
        <taxon>Pseudomonadota</taxon>
        <taxon>Gammaproteobacteria</taxon>
        <taxon>Pseudomonadales</taxon>
        <taxon>Pseudomonadaceae</taxon>
        <taxon>Pseudomonas</taxon>
    </lineage>
</organism>
<evidence type="ECO:0000313" key="3">
    <source>
        <dbReference type="EMBL" id="RPM23601.1"/>
    </source>
</evidence>
<dbReference type="InterPro" id="IPR001296">
    <property type="entry name" value="Glyco_trans_1"/>
</dbReference>
<dbReference type="Proteomes" id="UP000284767">
    <property type="component" value="Unassembled WGS sequence"/>
</dbReference>
<accession>A0A7M3A376</accession>
<dbReference type="InterPro" id="IPR028098">
    <property type="entry name" value="Glyco_trans_4-like_N"/>
</dbReference>
<reference evidence="3 4" key="2">
    <citation type="submission" date="2019-01" db="EMBL/GenBank/DDBJ databases">
        <title>The Pseudomonas aeruginosa pan-genome provides new insights on its population structure, horizontal gene transfer and pathogenicity.</title>
        <authorList>
            <person name="Freschi L."/>
            <person name="Vincent A.T."/>
            <person name="Jeukens J."/>
            <person name="Emond-Rheault J.-G."/>
            <person name="Kukavica-Ibrulj I."/>
            <person name="Dupont M.-J."/>
            <person name="Charette S.J."/>
            <person name="Boyle B."/>
            <person name="Levesque R.C."/>
        </authorList>
    </citation>
    <scope>NUCLEOTIDE SEQUENCE [LARGE SCALE GENOMIC DNA]</scope>
    <source>
        <strain evidence="3 4">PA-W36</strain>
    </source>
</reference>
<proteinExistence type="predicted"/>
<feature type="domain" description="Glycosyltransferase subfamily 4-like N-terminal" evidence="2">
    <location>
        <begin position="24"/>
        <end position="121"/>
    </location>
</feature>
<dbReference type="PANTHER" id="PTHR12526:SF630">
    <property type="entry name" value="GLYCOSYLTRANSFERASE"/>
    <property type="match status" value="1"/>
</dbReference>
<comment type="caution">
    <text evidence="3">The sequence shown here is derived from an EMBL/GenBank/DDBJ whole genome shotgun (WGS) entry which is preliminary data.</text>
</comment>
<dbReference type="Pfam" id="PF00534">
    <property type="entry name" value="Glycos_transf_1"/>
    <property type="match status" value="1"/>
</dbReference>
<sequence>MSYFNSKGVEGVRIARVSTVTFFVETQLRAQISALAHAGAEITIVASEKELSKNIDNCRYASIVIPRKISPLSDLLALYKLWRFFRKERFDIVHSTTPKAGLLCALAGKLAFVPIRLHTFTGQPWVGLKGLKYLLSKGSDKLIALLNTHCYADSISQRKFIIDSGVADDDDISVIGEGSLAGIDLKRFAASRYSLNERVSLKASLGIGRASKTLLFVGRLTQDKGVLELLAAFESLVGNHDVFLMLLGPHEMSEEELLAGFSSDLKERLILLGFSDEPEKFMAIADMLLLPSYREGFGTVVIEAAAMGVPTIGSDIYGLSDAIVNGETGLLVPVKNSQALAAAIDQLLGDERLCKELGEKARIRVEKEFSSQRISNLLIGEYTRLLEKDRGDS</sequence>
<protein>
    <submittedName>
        <fullName evidence="3">Glycosyltransferase family 1 protein</fullName>
    </submittedName>
</protein>
<dbReference type="Gene3D" id="3.40.50.2000">
    <property type="entry name" value="Glycogen Phosphorylase B"/>
    <property type="match status" value="2"/>
</dbReference>